<organism evidence="3 4">
    <name type="scientific">Methanosarcina horonobensis HB-1 = JCM 15518</name>
    <dbReference type="NCBI Taxonomy" id="1434110"/>
    <lineage>
        <taxon>Archaea</taxon>
        <taxon>Methanobacteriati</taxon>
        <taxon>Methanobacteriota</taxon>
        <taxon>Stenosarchaea group</taxon>
        <taxon>Methanomicrobia</taxon>
        <taxon>Methanosarcinales</taxon>
        <taxon>Methanosarcinaceae</taxon>
        <taxon>Methanosarcina</taxon>
    </lineage>
</organism>
<accession>A0A0E3SED3</accession>
<dbReference type="HOGENOM" id="CLU_000445_114_57_2"/>
<dbReference type="NCBIfam" id="TIGR00229">
    <property type="entry name" value="sensory_box"/>
    <property type="match status" value="1"/>
</dbReference>
<dbReference type="Pfam" id="PF02518">
    <property type="entry name" value="HATPase_c"/>
    <property type="match status" value="1"/>
</dbReference>
<evidence type="ECO:0000259" key="2">
    <source>
        <dbReference type="PROSITE" id="PS50113"/>
    </source>
</evidence>
<dbReference type="InterPro" id="IPR036890">
    <property type="entry name" value="HATPase_C_sf"/>
</dbReference>
<dbReference type="Proteomes" id="UP000033101">
    <property type="component" value="Chromosome"/>
</dbReference>
<dbReference type="InterPro" id="IPR005467">
    <property type="entry name" value="His_kinase_dom"/>
</dbReference>
<dbReference type="GeneID" id="25419446"/>
<dbReference type="SMART" id="SM00387">
    <property type="entry name" value="HATPase_c"/>
    <property type="match status" value="1"/>
</dbReference>
<dbReference type="Pfam" id="PF08447">
    <property type="entry name" value="PAS_3"/>
    <property type="match status" value="1"/>
</dbReference>
<dbReference type="PANTHER" id="PTHR43065:SF23">
    <property type="entry name" value="SENSOR HISTIDINE KINASE PDTAS"/>
    <property type="match status" value="1"/>
</dbReference>
<dbReference type="KEGG" id="mhor:MSHOH_2788"/>
<evidence type="ECO:0000313" key="4">
    <source>
        <dbReference type="Proteomes" id="UP000033101"/>
    </source>
</evidence>
<dbReference type="PATRIC" id="fig|1434110.4.peg.3598"/>
<dbReference type="SUPFAM" id="SSF55785">
    <property type="entry name" value="PYP-like sensor domain (PAS domain)"/>
    <property type="match status" value="1"/>
</dbReference>
<name>A0A0E3SED3_9EURY</name>
<reference evidence="3 4" key="1">
    <citation type="submission" date="2014-07" db="EMBL/GenBank/DDBJ databases">
        <title>Methanogenic archaea and the global carbon cycle.</title>
        <authorList>
            <person name="Henriksen J.R."/>
            <person name="Luke J."/>
            <person name="Reinhart S."/>
            <person name="Benedict M.N."/>
            <person name="Youngblut N.D."/>
            <person name="Metcalf M.E."/>
            <person name="Whitaker R.J."/>
            <person name="Metcalf W.W."/>
        </authorList>
    </citation>
    <scope>NUCLEOTIDE SEQUENCE [LARGE SCALE GENOMIC DNA]</scope>
    <source>
        <strain evidence="3 4">HB-1</strain>
    </source>
</reference>
<dbReference type="Gene3D" id="3.30.450.20">
    <property type="entry name" value="PAS domain"/>
    <property type="match status" value="1"/>
</dbReference>
<dbReference type="PROSITE" id="PS50113">
    <property type="entry name" value="PAC"/>
    <property type="match status" value="1"/>
</dbReference>
<feature type="domain" description="PAC" evidence="2">
    <location>
        <begin position="332"/>
        <end position="384"/>
    </location>
</feature>
<dbReference type="EMBL" id="CP009516">
    <property type="protein sequence ID" value="AKB79271.1"/>
    <property type="molecule type" value="Genomic_DNA"/>
</dbReference>
<keyword evidence="4" id="KW-1185">Reference proteome</keyword>
<dbReference type="Pfam" id="PF07568">
    <property type="entry name" value="HisKA_2"/>
    <property type="match status" value="1"/>
</dbReference>
<dbReference type="SMART" id="SM00086">
    <property type="entry name" value="PAC"/>
    <property type="match status" value="1"/>
</dbReference>
<sequence length="622" mass="71279">MERKRILTDRQKRIFTHHGMDLTSMTARKKTLFPEESQKEAYPQTLMDRTAEVVASALKAEFCRIFRLYHGCIGLQENQLSVQEIGCVGQPDKLEEFAGGISVFIRRQGKISMVVMLYRTGKDEFAPEEVRFLRYILSLVLKVQECTNVGTKIQDRILFLESLLENVPDPAYFKDVTREIQSHIGLSTRKPAGFLNKKATGSMHELEKVIPKELTDIYKRKNGGVLGVSGELTRMMPGICVFRESEEALKIALEVQKVLWTIISNSPAIVFLWRNKAKWPADFVSENISQFGSEVEDFTSGRILYGDLVHKEDIKDVTEELARCVEDKCESFKMEYRIFTKGGELRWVDERTFIQRDAECRAIYFQGVVIDITDRKLAEEALERAEQLRNKEINHRIKNNLQIISSLLDLQAEKFSDKQVIEAFRESENRIVSMSLIHEELYKSGNLDVLDFSSYIRNLISDLRRSYGTDNSAIQVHLNIDKVFLGVDTAVSLGIIINELFTNSVKYAFPQGRGGEINIELLREKASEVRDEKEMVGKTTLQRVPDEDQGMYEQLTLIFADNGKGVPEELDIKNPESLGLQLVNALVGQIDGDLELERKNGTEFRIKFRDIIREDNLKNKHV</sequence>
<dbReference type="Gene3D" id="3.30.565.10">
    <property type="entry name" value="Histidine kinase-like ATPase, C-terminal domain"/>
    <property type="match status" value="1"/>
</dbReference>
<dbReference type="AlphaFoldDB" id="A0A0E3SED3"/>
<dbReference type="InterPro" id="IPR000014">
    <property type="entry name" value="PAS"/>
</dbReference>
<dbReference type="PANTHER" id="PTHR43065">
    <property type="entry name" value="SENSOR HISTIDINE KINASE"/>
    <property type="match status" value="1"/>
</dbReference>
<dbReference type="RefSeq" id="WP_052730880.1">
    <property type="nucleotide sequence ID" value="NZ_CP009516.1"/>
</dbReference>
<dbReference type="CDD" id="cd00130">
    <property type="entry name" value="PAS"/>
    <property type="match status" value="1"/>
</dbReference>
<dbReference type="InterPro" id="IPR013655">
    <property type="entry name" value="PAS_fold_3"/>
</dbReference>
<dbReference type="InterPro" id="IPR001610">
    <property type="entry name" value="PAC"/>
</dbReference>
<evidence type="ECO:0000259" key="1">
    <source>
        <dbReference type="PROSITE" id="PS50109"/>
    </source>
</evidence>
<keyword evidence="3" id="KW-0808">Transferase</keyword>
<dbReference type="OrthoDB" id="8127at2157"/>
<feature type="domain" description="Histidine kinase" evidence="1">
    <location>
        <begin position="392"/>
        <end position="612"/>
    </location>
</feature>
<dbReference type="InterPro" id="IPR035965">
    <property type="entry name" value="PAS-like_dom_sf"/>
</dbReference>
<dbReference type="SUPFAM" id="SSF55874">
    <property type="entry name" value="ATPase domain of HSP90 chaperone/DNA topoisomerase II/histidine kinase"/>
    <property type="match status" value="1"/>
</dbReference>
<dbReference type="InterPro" id="IPR011495">
    <property type="entry name" value="Sig_transdc_His_kin_sub2_dim/P"/>
</dbReference>
<dbReference type="InterPro" id="IPR000700">
    <property type="entry name" value="PAS-assoc_C"/>
</dbReference>
<evidence type="ECO:0000313" key="3">
    <source>
        <dbReference type="EMBL" id="AKB79271.1"/>
    </source>
</evidence>
<protein>
    <submittedName>
        <fullName evidence="3">Sensory transduction histidine kinase</fullName>
    </submittedName>
</protein>
<keyword evidence="3" id="KW-0418">Kinase</keyword>
<dbReference type="InterPro" id="IPR003594">
    <property type="entry name" value="HATPase_dom"/>
</dbReference>
<gene>
    <name evidence="3" type="ORF">MSHOH_2788</name>
</gene>
<dbReference type="STRING" id="1434110.MSHOH_2788"/>
<dbReference type="PROSITE" id="PS50109">
    <property type="entry name" value="HIS_KIN"/>
    <property type="match status" value="1"/>
</dbReference>
<proteinExistence type="predicted"/>
<dbReference type="GO" id="GO:0016301">
    <property type="term" value="F:kinase activity"/>
    <property type="evidence" value="ECO:0007669"/>
    <property type="project" value="UniProtKB-KW"/>
</dbReference>